<feature type="transmembrane region" description="Helical" evidence="2">
    <location>
        <begin position="259"/>
        <end position="278"/>
    </location>
</feature>
<keyword evidence="5" id="KW-1185">Reference proteome</keyword>
<evidence type="ECO:0000313" key="5">
    <source>
        <dbReference type="Proteomes" id="UP000076532"/>
    </source>
</evidence>
<feature type="transmembrane region" description="Helical" evidence="2">
    <location>
        <begin position="409"/>
        <end position="431"/>
    </location>
</feature>
<feature type="transmembrane region" description="Helical" evidence="2">
    <location>
        <begin position="462"/>
        <end position="479"/>
    </location>
</feature>
<feature type="transmembrane region" description="Helical" evidence="2">
    <location>
        <begin position="228"/>
        <end position="247"/>
    </location>
</feature>
<dbReference type="OrthoDB" id="3351993at2759"/>
<sequence length="608" mass="66088">MHINHPPLILQALLSLFLPRPGLLPLSTTRPFQAAAATTESHTTKKTVGWVHALLKEHDAQEHRDLRQDPASEKSLEDPFTVLHVLLALNLWVNFTIAVQTTQIPALPVTICLGPVEQSGAVPAKISFNAISKSVSSFANSGPHPGPIIYVGDSRSPLLCLELCLPAQCSVRRYLVLIASSKATSAERGNEEPYPNPIIYVGSVGDSWSPLLYLEFCLPAQCSDISGIGVRVTFYAQSILIVLAAALPNTLRSDVTASFWALALTTFSLLISALIEAATNNLSLYNAILVSYLCTLHVMASDALLAMIHVVRAPNTAKKSDLEEIRPALEETRPAPEKPAPASGKKTTTEEKTPTEKVATTGMRTAMALQSIGSAAFGCYIWQRAETFGSQPECNADTKLIFFGKSESATLIGHKLGVGWLVFILVISLPYDKLPTGRLPWEEARGKIKGALESKEDHKARAGFVGGFFVLVVWLYIVVTMEVTIQRNPVIHGPTEFGFGQVLSPTSSHTYTYIHAFTKLAGFVATERRLAAYVPSPLGHLSNFAISAELICMTRRSRHNELFLGGIYKSFYLRNEGEAASKVSADGQSALPAVYSRIWYTSDSLADN</sequence>
<evidence type="ECO:0000313" key="4">
    <source>
        <dbReference type="EMBL" id="KZP12440.1"/>
    </source>
</evidence>
<feature type="region of interest" description="Disordered" evidence="1">
    <location>
        <begin position="327"/>
        <end position="357"/>
    </location>
</feature>
<feature type="signal peptide" evidence="3">
    <location>
        <begin position="1"/>
        <end position="22"/>
    </location>
</feature>
<evidence type="ECO:0000256" key="1">
    <source>
        <dbReference type="SAM" id="MobiDB-lite"/>
    </source>
</evidence>
<dbReference type="AlphaFoldDB" id="A0A166BAD7"/>
<proteinExistence type="predicted"/>
<keyword evidence="2" id="KW-0472">Membrane</keyword>
<keyword evidence="2" id="KW-0812">Transmembrane</keyword>
<dbReference type="EMBL" id="KV417647">
    <property type="protein sequence ID" value="KZP12440.1"/>
    <property type="molecule type" value="Genomic_DNA"/>
</dbReference>
<evidence type="ECO:0000256" key="3">
    <source>
        <dbReference type="SAM" id="SignalP"/>
    </source>
</evidence>
<organism evidence="4 5">
    <name type="scientific">Athelia psychrophila</name>
    <dbReference type="NCBI Taxonomy" id="1759441"/>
    <lineage>
        <taxon>Eukaryota</taxon>
        <taxon>Fungi</taxon>
        <taxon>Dikarya</taxon>
        <taxon>Basidiomycota</taxon>
        <taxon>Agaricomycotina</taxon>
        <taxon>Agaricomycetes</taxon>
        <taxon>Agaricomycetidae</taxon>
        <taxon>Atheliales</taxon>
        <taxon>Atheliaceae</taxon>
        <taxon>Athelia</taxon>
    </lineage>
</organism>
<feature type="compositionally biased region" description="Basic and acidic residues" evidence="1">
    <location>
        <begin position="327"/>
        <end position="336"/>
    </location>
</feature>
<evidence type="ECO:0000256" key="2">
    <source>
        <dbReference type="SAM" id="Phobius"/>
    </source>
</evidence>
<feature type="transmembrane region" description="Helical" evidence="2">
    <location>
        <begin position="284"/>
        <end position="311"/>
    </location>
</feature>
<accession>A0A166BAD7</accession>
<dbReference type="STRING" id="436010.A0A166BAD7"/>
<reference evidence="4 5" key="1">
    <citation type="journal article" date="2016" name="Mol. Biol. Evol.">
        <title>Comparative Genomics of Early-Diverging Mushroom-Forming Fungi Provides Insights into the Origins of Lignocellulose Decay Capabilities.</title>
        <authorList>
            <person name="Nagy L.G."/>
            <person name="Riley R."/>
            <person name="Tritt A."/>
            <person name="Adam C."/>
            <person name="Daum C."/>
            <person name="Floudas D."/>
            <person name="Sun H."/>
            <person name="Yadav J.S."/>
            <person name="Pangilinan J."/>
            <person name="Larsson K.H."/>
            <person name="Matsuura K."/>
            <person name="Barry K."/>
            <person name="Labutti K."/>
            <person name="Kuo R."/>
            <person name="Ohm R.A."/>
            <person name="Bhattacharya S.S."/>
            <person name="Shirouzu T."/>
            <person name="Yoshinaga Y."/>
            <person name="Martin F.M."/>
            <person name="Grigoriev I.V."/>
            <person name="Hibbett D.S."/>
        </authorList>
    </citation>
    <scope>NUCLEOTIDE SEQUENCE [LARGE SCALE GENOMIC DNA]</scope>
    <source>
        <strain evidence="4 5">CBS 109695</strain>
    </source>
</reference>
<keyword evidence="2" id="KW-1133">Transmembrane helix</keyword>
<name>A0A166BAD7_9AGAM</name>
<feature type="chain" id="PRO_5007871125" evidence="3">
    <location>
        <begin position="23"/>
        <end position="608"/>
    </location>
</feature>
<dbReference type="Proteomes" id="UP000076532">
    <property type="component" value="Unassembled WGS sequence"/>
</dbReference>
<keyword evidence="3" id="KW-0732">Signal</keyword>
<protein>
    <submittedName>
        <fullName evidence="4">Uncharacterized protein</fullName>
    </submittedName>
</protein>
<gene>
    <name evidence="4" type="ORF">FIBSPDRAFT_936916</name>
</gene>